<dbReference type="Proteomes" id="UP000706039">
    <property type="component" value="Unassembled WGS sequence"/>
</dbReference>
<proteinExistence type="predicted"/>
<keyword evidence="2" id="KW-0472">Membrane</keyword>
<dbReference type="EMBL" id="JAINVV010000005">
    <property type="protein sequence ID" value="MBY8823232.1"/>
    <property type="molecule type" value="Genomic_DNA"/>
</dbReference>
<feature type="transmembrane region" description="Helical" evidence="2">
    <location>
        <begin position="144"/>
        <end position="162"/>
    </location>
</feature>
<feature type="region of interest" description="Disordered" evidence="1">
    <location>
        <begin position="32"/>
        <end position="70"/>
    </location>
</feature>
<evidence type="ECO:0000313" key="4">
    <source>
        <dbReference type="Proteomes" id="UP000706039"/>
    </source>
</evidence>
<evidence type="ECO:0000256" key="1">
    <source>
        <dbReference type="SAM" id="MobiDB-lite"/>
    </source>
</evidence>
<comment type="caution">
    <text evidence="3">The sequence shown here is derived from an EMBL/GenBank/DDBJ whole genome shotgun (WGS) entry which is preliminary data.</text>
</comment>
<keyword evidence="2" id="KW-0812">Transmembrane</keyword>
<evidence type="ECO:0000256" key="2">
    <source>
        <dbReference type="SAM" id="Phobius"/>
    </source>
</evidence>
<keyword evidence="2" id="KW-1133">Transmembrane helix</keyword>
<sequence length="204" mass="22236">MALAKAISRRHIEFIGGELILRAVPVDQPAGPILGEADQSHKRRILSNQTPSTSRPDKPDEMWMAGSSSGGGSAGTDPLVQQYSSVLAVVAIFGCWSAVQLQIPAESRFLFADLLAEHWAHRDALQPWLDERWAWLAGHGYHRWFALATMPGVVAVGSVNAFDKRSPWPILHALLGWGGGVLLGVMLFLDFRCHGWPLAVPVAT</sequence>
<evidence type="ECO:0000313" key="3">
    <source>
        <dbReference type="EMBL" id="MBY8823232.1"/>
    </source>
</evidence>
<gene>
    <name evidence="3" type="ORF">K7G82_13080</name>
</gene>
<accession>A0ABS7PS64</accession>
<keyword evidence="4" id="KW-1185">Reference proteome</keyword>
<name>A0ABS7PS64_9SPHN</name>
<reference evidence="3 4" key="1">
    <citation type="submission" date="2021-08" db="EMBL/GenBank/DDBJ databases">
        <authorList>
            <person name="Tuo L."/>
        </authorList>
    </citation>
    <scope>NUCLEOTIDE SEQUENCE [LARGE SCALE GENOMIC DNA]</scope>
    <source>
        <strain evidence="3 4">JCM 31229</strain>
    </source>
</reference>
<protein>
    <submittedName>
        <fullName evidence="3">Uncharacterized protein</fullName>
    </submittedName>
</protein>
<feature type="transmembrane region" description="Helical" evidence="2">
    <location>
        <begin position="168"/>
        <end position="189"/>
    </location>
</feature>
<dbReference type="RefSeq" id="WP_222990349.1">
    <property type="nucleotide sequence ID" value="NZ_JAINVV010000005.1"/>
</dbReference>
<organism evidence="3 4">
    <name type="scientific">Sphingomonas colocasiae</name>
    <dbReference type="NCBI Taxonomy" id="1848973"/>
    <lineage>
        <taxon>Bacteria</taxon>
        <taxon>Pseudomonadati</taxon>
        <taxon>Pseudomonadota</taxon>
        <taxon>Alphaproteobacteria</taxon>
        <taxon>Sphingomonadales</taxon>
        <taxon>Sphingomonadaceae</taxon>
        <taxon>Sphingomonas</taxon>
    </lineage>
</organism>